<evidence type="ECO:0000313" key="4">
    <source>
        <dbReference type="Proteomes" id="UP000294063"/>
    </source>
</evidence>
<protein>
    <submittedName>
        <fullName evidence="2">Type II secretion system protein</fullName>
    </submittedName>
</protein>
<comment type="caution">
    <text evidence="2">The sequence shown here is derived from an EMBL/GenBank/DDBJ whole genome shotgun (WGS) entry which is preliminary data.</text>
</comment>
<dbReference type="Proteomes" id="UP000294166">
    <property type="component" value="Unassembled WGS sequence"/>
</dbReference>
<evidence type="ECO:0000313" key="3">
    <source>
        <dbReference type="EMBL" id="RYU57814.1"/>
    </source>
</evidence>
<accession>A0A4Q5KIP2</accession>
<proteinExistence type="predicted"/>
<feature type="non-terminal residue" evidence="2">
    <location>
        <position position="27"/>
    </location>
</feature>
<dbReference type="EMBL" id="SEZK01000151">
    <property type="protein sequence ID" value="RYU45313.1"/>
    <property type="molecule type" value="Genomic_DNA"/>
</dbReference>
<reference evidence="1 6" key="2">
    <citation type="submission" date="2019-09" db="EMBL/GenBank/DDBJ databases">
        <title>Genome of Aliivibrio finisterrensis LMG 23869 (type strain).</title>
        <authorList>
            <person name="Bowman J.P."/>
        </authorList>
    </citation>
    <scope>NUCLEOTIDE SEQUENCE [LARGE SCALE GENOMIC DNA]</scope>
    <source>
        <strain evidence="1 6">LMG 23869</strain>
    </source>
</reference>
<name>A0A4Q5KIP2_9GAMM</name>
<dbReference type="EMBL" id="SEZN01000105">
    <property type="protein sequence ID" value="RYU57814.1"/>
    <property type="molecule type" value="Genomic_DNA"/>
</dbReference>
<evidence type="ECO:0000313" key="2">
    <source>
        <dbReference type="EMBL" id="RYU45313.1"/>
    </source>
</evidence>
<dbReference type="Proteomes" id="UP000434870">
    <property type="component" value="Unassembled WGS sequence"/>
</dbReference>
<evidence type="ECO:0000313" key="5">
    <source>
        <dbReference type="Proteomes" id="UP000294166"/>
    </source>
</evidence>
<evidence type="ECO:0000313" key="6">
    <source>
        <dbReference type="Proteomes" id="UP000434870"/>
    </source>
</evidence>
<sequence length="27" mass="3290">MKSCVWRCNFTTNCRFCFQFPLICDEP</sequence>
<organism evidence="2 4">
    <name type="scientific">Aliivibrio finisterrensis</name>
    <dbReference type="NCBI Taxonomy" id="511998"/>
    <lineage>
        <taxon>Bacteria</taxon>
        <taxon>Pseudomonadati</taxon>
        <taxon>Pseudomonadota</taxon>
        <taxon>Gammaproteobacteria</taxon>
        <taxon>Vibrionales</taxon>
        <taxon>Vibrionaceae</taxon>
        <taxon>Aliivibrio</taxon>
    </lineage>
</organism>
<gene>
    <name evidence="3" type="ORF">ERW53_20685</name>
    <name evidence="2" type="ORF">ERW57_19750</name>
    <name evidence="1" type="ORF">F8B77_17230</name>
</gene>
<reference evidence="4 5" key="1">
    <citation type="submission" date="2019-02" db="EMBL/GenBank/DDBJ databases">
        <title>Genome sequences of Aliivibrio finisterrensis strains from farmed Atlantic salmon.</title>
        <authorList>
            <person name="Bowman J.P."/>
        </authorList>
    </citation>
    <scope>NUCLEOTIDE SEQUENCE [LARGE SCALE GENOMIC DNA]</scope>
    <source>
        <strain evidence="3 5">A21</strain>
        <strain evidence="2 4">A46</strain>
    </source>
</reference>
<evidence type="ECO:0000313" key="1">
    <source>
        <dbReference type="EMBL" id="KAB2822999.1"/>
    </source>
</evidence>
<dbReference type="EMBL" id="WBVP01000058">
    <property type="protein sequence ID" value="KAB2822999.1"/>
    <property type="molecule type" value="Genomic_DNA"/>
</dbReference>
<dbReference type="Proteomes" id="UP000294063">
    <property type="component" value="Unassembled WGS sequence"/>
</dbReference>
<dbReference type="AlphaFoldDB" id="A0A4Q5KIP2"/>
<keyword evidence="5" id="KW-1185">Reference proteome</keyword>